<evidence type="ECO:0000313" key="4">
    <source>
        <dbReference type="Proteomes" id="UP000184383"/>
    </source>
</evidence>
<dbReference type="InterPro" id="IPR029058">
    <property type="entry name" value="AB_hydrolase_fold"/>
</dbReference>
<dbReference type="RefSeq" id="XP_040688725.1">
    <property type="nucleotide sequence ID" value="XM_040835259.1"/>
</dbReference>
<sequence>MPSKPTIVLVLGAWCLPPVYEQLQSRLSRRNIPSESPAHPSIGAEPPTKTLTDDVSSLRQTLTKLVEEGKDVVVVGHSYGGVVTSNAVEGLSKADRSRQGKKGGVVLVVYMSAFVLPKGTSLKDMLGGEFLPWMNIDGDYVSVDNRVKVGFHDVSPDEQEKWSDSLTHTSIGVFSGASTYEPWHSIPSAYILCEEDQALPFPIQEHMAGTLGTEWIYSLKSSHFPFLSMPDRVADILEELADRVQLKLAKL</sequence>
<feature type="region of interest" description="Disordered" evidence="1">
    <location>
        <begin position="30"/>
        <end position="50"/>
    </location>
</feature>
<dbReference type="InterPro" id="IPR052897">
    <property type="entry name" value="Sec-Metab_Biosynth_Hydrolase"/>
</dbReference>
<dbReference type="Proteomes" id="UP000184383">
    <property type="component" value="Unassembled WGS sequence"/>
</dbReference>
<dbReference type="OrthoDB" id="1263307at2759"/>
<organism evidence="3 4">
    <name type="scientific">Aspergillus wentii DTO 134E9</name>
    <dbReference type="NCBI Taxonomy" id="1073089"/>
    <lineage>
        <taxon>Eukaryota</taxon>
        <taxon>Fungi</taxon>
        <taxon>Dikarya</taxon>
        <taxon>Ascomycota</taxon>
        <taxon>Pezizomycotina</taxon>
        <taxon>Eurotiomycetes</taxon>
        <taxon>Eurotiomycetidae</taxon>
        <taxon>Eurotiales</taxon>
        <taxon>Aspergillaceae</taxon>
        <taxon>Aspergillus</taxon>
        <taxon>Aspergillus subgen. Cremei</taxon>
    </lineage>
</organism>
<dbReference type="InterPro" id="IPR000073">
    <property type="entry name" value="AB_hydrolase_1"/>
</dbReference>
<dbReference type="PANTHER" id="PTHR37017:SF11">
    <property type="entry name" value="ESTERASE_LIPASE_THIOESTERASE DOMAIN-CONTAINING PROTEIN"/>
    <property type="match status" value="1"/>
</dbReference>
<dbReference type="EMBL" id="KV878212">
    <property type="protein sequence ID" value="OJJ35049.1"/>
    <property type="molecule type" value="Genomic_DNA"/>
</dbReference>
<dbReference type="AlphaFoldDB" id="A0A1L9RJE1"/>
<evidence type="ECO:0000259" key="2">
    <source>
        <dbReference type="Pfam" id="PF12697"/>
    </source>
</evidence>
<dbReference type="PANTHER" id="PTHR37017">
    <property type="entry name" value="AB HYDROLASE-1 DOMAIN-CONTAINING PROTEIN-RELATED"/>
    <property type="match status" value="1"/>
</dbReference>
<dbReference type="Gene3D" id="3.40.50.1820">
    <property type="entry name" value="alpha/beta hydrolase"/>
    <property type="match status" value="1"/>
</dbReference>
<protein>
    <recommendedName>
        <fullName evidence="2">AB hydrolase-1 domain-containing protein</fullName>
    </recommendedName>
</protein>
<keyword evidence="4" id="KW-1185">Reference proteome</keyword>
<reference evidence="4" key="1">
    <citation type="journal article" date="2017" name="Genome Biol.">
        <title>Comparative genomics reveals high biological diversity and specific adaptations in the industrially and medically important fungal genus Aspergillus.</title>
        <authorList>
            <person name="de Vries R.P."/>
            <person name="Riley R."/>
            <person name="Wiebenga A."/>
            <person name="Aguilar-Osorio G."/>
            <person name="Amillis S."/>
            <person name="Uchima C.A."/>
            <person name="Anderluh G."/>
            <person name="Asadollahi M."/>
            <person name="Askin M."/>
            <person name="Barry K."/>
            <person name="Battaglia E."/>
            <person name="Bayram O."/>
            <person name="Benocci T."/>
            <person name="Braus-Stromeyer S.A."/>
            <person name="Caldana C."/>
            <person name="Canovas D."/>
            <person name="Cerqueira G.C."/>
            <person name="Chen F."/>
            <person name="Chen W."/>
            <person name="Choi C."/>
            <person name="Clum A."/>
            <person name="Dos Santos R.A."/>
            <person name="Damasio A.R."/>
            <person name="Diallinas G."/>
            <person name="Emri T."/>
            <person name="Fekete E."/>
            <person name="Flipphi M."/>
            <person name="Freyberg S."/>
            <person name="Gallo A."/>
            <person name="Gournas C."/>
            <person name="Habgood R."/>
            <person name="Hainaut M."/>
            <person name="Harispe M.L."/>
            <person name="Henrissat B."/>
            <person name="Hilden K.S."/>
            <person name="Hope R."/>
            <person name="Hossain A."/>
            <person name="Karabika E."/>
            <person name="Karaffa L."/>
            <person name="Karanyi Z."/>
            <person name="Krasevec N."/>
            <person name="Kuo A."/>
            <person name="Kusch H."/>
            <person name="LaButti K."/>
            <person name="Lagendijk E.L."/>
            <person name="Lapidus A."/>
            <person name="Levasseur A."/>
            <person name="Lindquist E."/>
            <person name="Lipzen A."/>
            <person name="Logrieco A.F."/>
            <person name="MacCabe A."/>
            <person name="Maekelae M.R."/>
            <person name="Malavazi I."/>
            <person name="Melin P."/>
            <person name="Meyer V."/>
            <person name="Mielnichuk N."/>
            <person name="Miskei M."/>
            <person name="Molnar A.P."/>
            <person name="Mule G."/>
            <person name="Ngan C.Y."/>
            <person name="Orejas M."/>
            <person name="Orosz E."/>
            <person name="Ouedraogo J.P."/>
            <person name="Overkamp K.M."/>
            <person name="Park H.-S."/>
            <person name="Perrone G."/>
            <person name="Piumi F."/>
            <person name="Punt P.J."/>
            <person name="Ram A.F."/>
            <person name="Ramon A."/>
            <person name="Rauscher S."/>
            <person name="Record E."/>
            <person name="Riano-Pachon D.M."/>
            <person name="Robert V."/>
            <person name="Roehrig J."/>
            <person name="Ruller R."/>
            <person name="Salamov A."/>
            <person name="Salih N.S."/>
            <person name="Samson R.A."/>
            <person name="Sandor E."/>
            <person name="Sanguinetti M."/>
            <person name="Schuetze T."/>
            <person name="Sepcic K."/>
            <person name="Shelest E."/>
            <person name="Sherlock G."/>
            <person name="Sophianopoulou V."/>
            <person name="Squina F.M."/>
            <person name="Sun H."/>
            <person name="Susca A."/>
            <person name="Todd R.B."/>
            <person name="Tsang A."/>
            <person name="Unkles S.E."/>
            <person name="van de Wiele N."/>
            <person name="van Rossen-Uffink D."/>
            <person name="Oliveira J.V."/>
            <person name="Vesth T.C."/>
            <person name="Visser J."/>
            <person name="Yu J.-H."/>
            <person name="Zhou M."/>
            <person name="Andersen M.R."/>
            <person name="Archer D.B."/>
            <person name="Baker S.E."/>
            <person name="Benoit I."/>
            <person name="Brakhage A.A."/>
            <person name="Braus G.H."/>
            <person name="Fischer R."/>
            <person name="Frisvad J.C."/>
            <person name="Goldman G.H."/>
            <person name="Houbraken J."/>
            <person name="Oakley B."/>
            <person name="Pocsi I."/>
            <person name="Scazzocchio C."/>
            <person name="Seiboth B."/>
            <person name="vanKuyk P.A."/>
            <person name="Wortman J."/>
            <person name="Dyer P.S."/>
            <person name="Grigoriev I.V."/>
        </authorList>
    </citation>
    <scope>NUCLEOTIDE SEQUENCE [LARGE SCALE GENOMIC DNA]</scope>
    <source>
        <strain evidence="4">DTO 134E9</strain>
    </source>
</reference>
<gene>
    <name evidence="3" type="ORF">ASPWEDRAFT_40178</name>
</gene>
<dbReference type="SUPFAM" id="SSF53474">
    <property type="entry name" value="alpha/beta-Hydrolases"/>
    <property type="match status" value="1"/>
</dbReference>
<dbReference type="VEuPathDB" id="FungiDB:ASPWEDRAFT_40178"/>
<name>A0A1L9RJE1_ASPWE</name>
<evidence type="ECO:0000256" key="1">
    <source>
        <dbReference type="SAM" id="MobiDB-lite"/>
    </source>
</evidence>
<evidence type="ECO:0000313" key="3">
    <source>
        <dbReference type="EMBL" id="OJJ35049.1"/>
    </source>
</evidence>
<feature type="domain" description="AB hydrolase-1" evidence="2">
    <location>
        <begin position="7"/>
        <end position="235"/>
    </location>
</feature>
<proteinExistence type="predicted"/>
<accession>A0A1L9RJE1</accession>
<dbReference type="GeneID" id="63751107"/>
<dbReference type="Pfam" id="PF12697">
    <property type="entry name" value="Abhydrolase_6"/>
    <property type="match status" value="1"/>
</dbReference>
<dbReference type="STRING" id="1073089.A0A1L9RJE1"/>